<accession>A0A8S5T590</accession>
<evidence type="ECO:0000256" key="1">
    <source>
        <dbReference type="SAM" id="Coils"/>
    </source>
</evidence>
<feature type="coiled-coil region" evidence="1">
    <location>
        <begin position="81"/>
        <end position="143"/>
    </location>
</feature>
<reference evidence="2" key="1">
    <citation type="journal article" date="2021" name="Proc. Natl. Acad. Sci. U.S.A.">
        <title>A Catalog of Tens of Thousands of Viruses from Human Metagenomes Reveals Hidden Associations with Chronic Diseases.</title>
        <authorList>
            <person name="Tisza M.J."/>
            <person name="Buck C.B."/>
        </authorList>
    </citation>
    <scope>NUCLEOTIDE SEQUENCE</scope>
    <source>
        <strain evidence="2">Ctn8e14</strain>
    </source>
</reference>
<keyword evidence="1" id="KW-0175">Coiled coil</keyword>
<proteinExistence type="predicted"/>
<organism evidence="2">
    <name type="scientific">Siphoviridae sp. ctn8e14</name>
    <dbReference type="NCBI Taxonomy" id="2827936"/>
    <lineage>
        <taxon>Viruses</taxon>
        <taxon>Duplodnaviria</taxon>
        <taxon>Heunggongvirae</taxon>
        <taxon>Uroviricota</taxon>
        <taxon>Caudoviricetes</taxon>
    </lineage>
</organism>
<protein>
    <submittedName>
        <fullName evidence="2">Uncharacterized protein</fullName>
    </submittedName>
</protein>
<name>A0A8S5T590_9CAUD</name>
<dbReference type="EMBL" id="BK032747">
    <property type="protein sequence ID" value="DAF58171.1"/>
    <property type="molecule type" value="Genomic_DNA"/>
</dbReference>
<sequence>MQENFSPSYMFVDLNLEAVALCEQGANSRANILLTKSVKEEPSHMDINEILASMQPEAKAELEKHIQAEIAKATKPLSDSISTLETEKSTLSTKIAELEKTAKQPSSEEELMKSMPKEVQDRFEAMQKSIKALEEAKEEALAKSRYEVVKALPVEEATLKSVLKTATPEVFGILTKAAAAVEGTLGKSTGCTGEGTTPSSADDAYDALEKHAAEIAKSDNLTPAVAFTKACEKYPELYSQYVKGDK</sequence>
<evidence type="ECO:0000313" key="2">
    <source>
        <dbReference type="EMBL" id="DAF58171.1"/>
    </source>
</evidence>